<gene>
    <name evidence="1" type="ORF">NCTC13354_00603</name>
</gene>
<evidence type="ECO:0000313" key="1">
    <source>
        <dbReference type="EMBL" id="VEI12905.1"/>
    </source>
</evidence>
<accession>A0A448PDB3</accession>
<organism evidence="1 2">
    <name type="scientific">Trueperella bialowiezensis</name>
    <dbReference type="NCBI Taxonomy" id="312285"/>
    <lineage>
        <taxon>Bacteria</taxon>
        <taxon>Bacillati</taxon>
        <taxon>Actinomycetota</taxon>
        <taxon>Actinomycetes</taxon>
        <taxon>Actinomycetales</taxon>
        <taxon>Actinomycetaceae</taxon>
        <taxon>Trueperella</taxon>
    </lineage>
</organism>
<dbReference type="RefSeq" id="WP_126416073.1">
    <property type="nucleotide sequence ID" value="NZ_LR134476.1"/>
</dbReference>
<keyword evidence="2" id="KW-1185">Reference proteome</keyword>
<protein>
    <recommendedName>
        <fullName evidence="3">TIGR03089 family protein</fullName>
    </recommendedName>
</protein>
<name>A0A448PDB3_9ACTO</name>
<evidence type="ECO:0008006" key="3">
    <source>
        <dbReference type="Google" id="ProtNLM"/>
    </source>
</evidence>
<sequence length="226" mass="23867">MTHASPTTLYESLVALGTSPALVWYGEDGRTELSGKVFANHVAKIANYLEQECDLFPGNRIVLDLPPHWKALTWALGGLVAGGFVVVGREKVDDGEPGTIIVTNEPAAVSADDPGDLVVALNLDSFGFAWEGDLPDGVADGTADVMGQADALLVEGVDGDSNYSFWAHVLHDVPTTDRVVVKDATLSQAIALTYLAFEREISVVFVADGRDAAEVAAAEKGTVLEL</sequence>
<dbReference type="KEGG" id="tbw:NCTC13354_00603"/>
<dbReference type="AlphaFoldDB" id="A0A448PDB3"/>
<reference evidence="1 2" key="1">
    <citation type="submission" date="2018-12" db="EMBL/GenBank/DDBJ databases">
        <authorList>
            <consortium name="Pathogen Informatics"/>
        </authorList>
    </citation>
    <scope>NUCLEOTIDE SEQUENCE [LARGE SCALE GENOMIC DNA]</scope>
    <source>
        <strain evidence="1 2">NCTC13354</strain>
    </source>
</reference>
<dbReference type="NCBIfam" id="TIGR03089">
    <property type="entry name" value="TIGR03089 family protein"/>
    <property type="match status" value="1"/>
</dbReference>
<dbReference type="EMBL" id="LR134476">
    <property type="protein sequence ID" value="VEI12905.1"/>
    <property type="molecule type" value="Genomic_DNA"/>
</dbReference>
<proteinExistence type="predicted"/>
<dbReference type="OrthoDB" id="3396763at2"/>
<evidence type="ECO:0000313" key="2">
    <source>
        <dbReference type="Proteomes" id="UP000269542"/>
    </source>
</evidence>
<dbReference type="InterPro" id="IPR017523">
    <property type="entry name" value="Rv3268"/>
</dbReference>
<dbReference type="SUPFAM" id="SSF56801">
    <property type="entry name" value="Acetyl-CoA synthetase-like"/>
    <property type="match status" value="1"/>
</dbReference>
<dbReference type="Proteomes" id="UP000269542">
    <property type="component" value="Chromosome"/>
</dbReference>